<dbReference type="GO" id="GO:0015370">
    <property type="term" value="F:solute:sodium symporter activity"/>
    <property type="evidence" value="ECO:0007669"/>
    <property type="project" value="UniProtKB-ARBA"/>
</dbReference>
<feature type="transmembrane region" description="Helical" evidence="8">
    <location>
        <begin position="579"/>
        <end position="600"/>
    </location>
</feature>
<dbReference type="RefSeq" id="XP_032814537.1">
    <property type="nucleotide sequence ID" value="XM_032958646.1"/>
</dbReference>
<organism evidence="9 10">
    <name type="scientific">Petromyzon marinus</name>
    <name type="common">Sea lamprey</name>
    <dbReference type="NCBI Taxonomy" id="7757"/>
    <lineage>
        <taxon>Eukaryota</taxon>
        <taxon>Metazoa</taxon>
        <taxon>Chordata</taxon>
        <taxon>Craniata</taxon>
        <taxon>Vertebrata</taxon>
        <taxon>Cyclostomata</taxon>
        <taxon>Hyperoartia</taxon>
        <taxon>Petromyzontiformes</taxon>
        <taxon>Petromyzontidae</taxon>
        <taxon>Petromyzon</taxon>
    </lineage>
</organism>
<feature type="transmembrane region" description="Helical" evidence="8">
    <location>
        <begin position="400"/>
        <end position="417"/>
    </location>
</feature>
<evidence type="ECO:0000256" key="6">
    <source>
        <dbReference type="ARBA" id="ARBA00023201"/>
    </source>
</evidence>
<comment type="similarity">
    <text evidence="2">Belongs to the SLC13A/DASS transporter (TC 2.A.47) family. NADC subfamily.</text>
</comment>
<evidence type="ECO:0000313" key="9">
    <source>
        <dbReference type="Proteomes" id="UP001318040"/>
    </source>
</evidence>
<proteinExistence type="inferred from homology"/>
<evidence type="ECO:0000313" key="12">
    <source>
        <dbReference type="RefSeq" id="XP_032814538.1"/>
    </source>
</evidence>
<dbReference type="GO" id="GO:0005886">
    <property type="term" value="C:plasma membrane"/>
    <property type="evidence" value="ECO:0007669"/>
    <property type="project" value="TreeGrafter"/>
</dbReference>
<feature type="transmembrane region" description="Helical" evidence="8">
    <location>
        <begin position="497"/>
        <end position="527"/>
    </location>
</feature>
<feature type="transmembrane region" description="Helical" evidence="8">
    <location>
        <begin position="23"/>
        <end position="42"/>
    </location>
</feature>
<dbReference type="CDD" id="cd01115">
    <property type="entry name" value="SLC13_permease"/>
    <property type="match status" value="1"/>
</dbReference>
<keyword evidence="6" id="KW-0739">Sodium transport</keyword>
<feature type="compositionally biased region" description="Basic and acidic residues" evidence="7">
    <location>
        <begin position="183"/>
        <end position="199"/>
    </location>
</feature>
<dbReference type="KEGG" id="pmrn:116944841"/>
<sequence>MEAGKSYDCKMEAVKFLKTYKKLLIVVLVPLLALPLPIVLPYSEAHCGYVLIITAVFWITEALPLPVTGFVPLFLFPLLGVAKSGDVAMQYFKDATFLYLGVMFIAAAIEYWDLHRRIALRMIMLVGLKPIWLMLGFMGTSAFLSMWINNSSTTAMMIPIVEAVLTTLLGAKESVAKGCGDGATHEPSGDDNKDAEPLPAKEDIATHGGFNVDEVSTSAVDDDDDDGGASVSAAVDKDLEAATSAASKESRRDDLMARGLSLSIAYAANIGGVATLTGTSTNLVFVEQMEQKYPECNCINFGSWMAFALPCAIIFVFIAWFWIAWMFVGFQDLFACKKKKTANEKRAEKLIRREYEKLGNTSYPEACVLFIFVLMALLWLTKDPGFMPGWAIIFGHYKSYVSDTTVAVTVGFLLFVWPSHTPSFIQQYFPGPPIDPNKPPVIHPATLMDWKTFNRGMSWGVCFLIGGGFALAEGAEVSGLSTWMAAQLEPLKVLPGWAISIICSMLICAFTQCASNLATVTLFLPILSSLAEAISVNPIYLMLPATMCATFAFVLPVATPPNAIVFSYGRIKVMDMVKCGVVLSFLGVALVAMAVNTWGIPLFDVLVYPEWAPNRTQPSLSLTTMVPTSPFQL</sequence>
<dbReference type="RefSeq" id="XP_032814538.1">
    <property type="nucleotide sequence ID" value="XM_032958647.1"/>
</dbReference>
<evidence type="ECO:0000313" key="11">
    <source>
        <dbReference type="RefSeq" id="XP_032814537.1"/>
    </source>
</evidence>
<evidence type="ECO:0000256" key="5">
    <source>
        <dbReference type="ARBA" id="ARBA00023136"/>
    </source>
</evidence>
<dbReference type="RefSeq" id="XP_032814539.1">
    <property type="nucleotide sequence ID" value="XM_032958648.1"/>
</dbReference>
<feature type="transmembrane region" description="Helical" evidence="8">
    <location>
        <begin position="539"/>
        <end position="558"/>
    </location>
</feature>
<feature type="transmembrane region" description="Helical" evidence="8">
    <location>
        <begin position="126"/>
        <end position="148"/>
    </location>
</feature>
<name>A0AAJ7WYA8_PETMA</name>
<accession>A0AAJ7WYA8</accession>
<dbReference type="RefSeq" id="XP_032814536.1">
    <property type="nucleotide sequence ID" value="XM_032958645.1"/>
</dbReference>
<evidence type="ECO:0000256" key="8">
    <source>
        <dbReference type="SAM" id="Phobius"/>
    </source>
</evidence>
<feature type="transmembrane region" description="Helical" evidence="8">
    <location>
        <begin position="362"/>
        <end position="380"/>
    </location>
</feature>
<evidence type="ECO:0000256" key="4">
    <source>
        <dbReference type="ARBA" id="ARBA00022989"/>
    </source>
</evidence>
<feature type="transmembrane region" description="Helical" evidence="8">
    <location>
        <begin position="305"/>
        <end position="330"/>
    </location>
</feature>
<protein>
    <submittedName>
        <fullName evidence="10 11">Solute carrier family 13 member 1-like</fullName>
    </submittedName>
</protein>
<evidence type="ECO:0000313" key="13">
    <source>
        <dbReference type="RefSeq" id="XP_032814539.1"/>
    </source>
</evidence>
<keyword evidence="3 8" id="KW-0812">Transmembrane</keyword>
<evidence type="ECO:0000313" key="10">
    <source>
        <dbReference type="RefSeq" id="XP_032814536.1"/>
    </source>
</evidence>
<keyword evidence="6" id="KW-0813">Transport</keyword>
<evidence type="ECO:0000256" key="7">
    <source>
        <dbReference type="SAM" id="MobiDB-lite"/>
    </source>
</evidence>
<dbReference type="PANTHER" id="PTHR10283:SF135">
    <property type="entry name" value="SOLUTE CARRIER FAMILY 13 MEMBER 5"/>
    <property type="match status" value="1"/>
</dbReference>
<dbReference type="InterPro" id="IPR001898">
    <property type="entry name" value="SLC13A/DASS"/>
</dbReference>
<reference evidence="10 11" key="1">
    <citation type="submission" date="2025-04" db="UniProtKB">
        <authorList>
            <consortium name="RefSeq"/>
        </authorList>
    </citation>
    <scope>IDENTIFICATION</scope>
    <source>
        <tissue evidence="10 11">Sperm</tissue>
    </source>
</reference>
<comment type="subcellular location">
    <subcellularLocation>
        <location evidence="1">Membrane</location>
        <topology evidence="1">Multi-pass membrane protein</topology>
    </subcellularLocation>
</comment>
<feature type="region of interest" description="Disordered" evidence="7">
    <location>
        <begin position="179"/>
        <end position="199"/>
    </location>
</feature>
<gene>
    <name evidence="10 11 12 13" type="primary">LOC116944841</name>
</gene>
<keyword evidence="5 8" id="KW-0472">Membrane</keyword>
<feature type="transmembrane region" description="Helical" evidence="8">
    <location>
        <begin position="49"/>
        <end position="76"/>
    </location>
</feature>
<dbReference type="AlphaFoldDB" id="A0AAJ7WYA8"/>
<keyword evidence="6" id="KW-0915">Sodium</keyword>
<feature type="transmembrane region" description="Helical" evidence="8">
    <location>
        <begin position="260"/>
        <end position="285"/>
    </location>
</feature>
<dbReference type="Pfam" id="PF00939">
    <property type="entry name" value="Na_sulph_symp"/>
    <property type="match status" value="1"/>
</dbReference>
<feature type="transmembrane region" description="Helical" evidence="8">
    <location>
        <begin position="96"/>
        <end position="114"/>
    </location>
</feature>
<keyword evidence="4 8" id="KW-1133">Transmembrane helix</keyword>
<keyword evidence="9" id="KW-1185">Reference proteome</keyword>
<keyword evidence="6" id="KW-0406">Ion transport</keyword>
<evidence type="ECO:0000256" key="1">
    <source>
        <dbReference type="ARBA" id="ARBA00004141"/>
    </source>
</evidence>
<evidence type="ECO:0000256" key="2">
    <source>
        <dbReference type="ARBA" id="ARBA00006772"/>
    </source>
</evidence>
<evidence type="ECO:0000256" key="3">
    <source>
        <dbReference type="ARBA" id="ARBA00022692"/>
    </source>
</evidence>
<dbReference type="Proteomes" id="UP001318040">
    <property type="component" value="Chromosome 22"/>
</dbReference>
<dbReference type="PANTHER" id="PTHR10283">
    <property type="entry name" value="SOLUTE CARRIER FAMILY 13 MEMBER"/>
    <property type="match status" value="1"/>
</dbReference>